<name>A0A0U5FE16_XANCI</name>
<reference evidence="2" key="2">
    <citation type="submission" date="2020-01" db="EMBL/GenBank/DDBJ databases">
        <authorList>
            <person name="Richard D."/>
        </authorList>
    </citation>
    <scope>NUCLEOTIDE SEQUENCE</scope>
    <source>
        <strain evidence="2">JP541</strain>
    </source>
</reference>
<dbReference type="Pfam" id="PF20131">
    <property type="entry name" value="MC3"/>
    <property type="match status" value="1"/>
</dbReference>
<dbReference type="RefSeq" id="WP_011051469.1">
    <property type="nucleotide sequence ID" value="NZ_CAVLHP010000042.1"/>
</dbReference>
<dbReference type="KEGG" id="xcm:J164_02413"/>
<evidence type="ECO:0000313" key="3">
    <source>
        <dbReference type="Proteomes" id="UP000052230"/>
    </source>
</evidence>
<organism evidence="1 3">
    <name type="scientific">Xanthomonas citri pv. citri</name>
    <dbReference type="NCBI Taxonomy" id="611301"/>
    <lineage>
        <taxon>Bacteria</taxon>
        <taxon>Pseudomonadati</taxon>
        <taxon>Pseudomonadota</taxon>
        <taxon>Gammaproteobacteria</taxon>
        <taxon>Lysobacterales</taxon>
        <taxon>Lysobacteraceae</taxon>
        <taxon>Xanthomonas</taxon>
    </lineage>
</organism>
<gene>
    <name evidence="2" type="ORF">GUH15_26180</name>
    <name evidence="1" type="ORF">XAC3562_450045</name>
</gene>
<dbReference type="OMA" id="HTANRTS"/>
<dbReference type="EMBL" id="JAABFR010002228">
    <property type="protein sequence ID" value="MBD4339471.1"/>
    <property type="molecule type" value="Genomic_DNA"/>
</dbReference>
<sequence length="153" mass="17438">MMNTAADHLYTLHRNAFALAPVIQSFYLNWEPMEKDILLSYLVLPLVSFPAMQEYLHTANRTSSIRTMTSDSSRLVGLELRISEYKPITNKALVILRSDESLQLNDDLSVLASENRQSENAAPKMLRCARQLAMVFRNESVVTIYRMLGLKSL</sequence>
<dbReference type="KEGG" id="xcu:J159_02415"/>
<accession>A0A0U5FE16</accession>
<proteinExistence type="predicted"/>
<dbReference type="EMBL" id="CCXZ01000139">
    <property type="protein sequence ID" value="CEG16626.1"/>
    <property type="molecule type" value="Genomic_DNA"/>
</dbReference>
<dbReference type="KEGG" id="xcr:J163_02411"/>
<dbReference type="Proteomes" id="UP000653002">
    <property type="component" value="Unassembled WGS sequence"/>
</dbReference>
<dbReference type="KEGG" id="xcf:J172_02418"/>
<reference evidence="1 3" key="1">
    <citation type="submission" date="2014-09" db="EMBL/GenBank/DDBJ databases">
        <authorList>
            <person name="Regsiter A."/>
        </authorList>
    </citation>
    <scope>NUCLEOTIDE SEQUENCE [LARGE SCALE GENOMIC DNA]</scope>
</reference>
<dbReference type="PATRIC" id="fig|434928.28.peg.2477"/>
<dbReference type="KEGG" id="xcn:J169_02424"/>
<evidence type="ECO:0000313" key="2">
    <source>
        <dbReference type="EMBL" id="MBD4339471.1"/>
    </source>
</evidence>
<dbReference type="KEGG" id="xcw:J162_02416"/>
<protein>
    <submittedName>
        <fullName evidence="1">Uncharacterized protein</fullName>
    </submittedName>
</protein>
<dbReference type="Proteomes" id="UP000052230">
    <property type="component" value="Unassembled WGS sequence"/>
</dbReference>
<comment type="caution">
    <text evidence="1">The sequence shown here is derived from an EMBL/GenBank/DDBJ whole genome shotgun (WGS) entry which is preliminary data.</text>
</comment>
<dbReference type="AlphaFoldDB" id="A0A0U5FE16"/>
<evidence type="ECO:0000313" key="1">
    <source>
        <dbReference type="EMBL" id="CEG16626.1"/>
    </source>
</evidence>
<keyword evidence="3" id="KW-1185">Reference proteome</keyword>
<dbReference type="InterPro" id="IPR045390">
    <property type="entry name" value="ABC-3C_MC3"/>
</dbReference>